<keyword evidence="4 6" id="KW-1133">Transmembrane helix</keyword>
<sequence length="126" mass="13486">MNKLILATGGTLCGLAVMLGAFAAHGLKSHISPSMIAVFHTGVDYQFMHGIALIVFGILSHLGYKLKWASIFAMLGVVFFSGSLYLLATTSNKIFGPITPIGGVCFIVSWLLFIITVVKHQSAQTK</sequence>
<evidence type="ECO:0000256" key="2">
    <source>
        <dbReference type="ARBA" id="ARBA00009694"/>
    </source>
</evidence>
<evidence type="ECO:0000256" key="1">
    <source>
        <dbReference type="ARBA" id="ARBA00004141"/>
    </source>
</evidence>
<dbReference type="EMBL" id="CP009888">
    <property type="protein sequence ID" value="AIY65830.1"/>
    <property type="molecule type" value="Genomic_DNA"/>
</dbReference>
<dbReference type="RefSeq" id="WP_038642106.1">
    <property type="nucleotide sequence ID" value="NZ_CP009888.1"/>
</dbReference>
<accession>A0A0A7EGL2</accession>
<evidence type="ECO:0000313" key="7">
    <source>
        <dbReference type="EMBL" id="AIY65830.1"/>
    </source>
</evidence>
<dbReference type="Proteomes" id="UP000030341">
    <property type="component" value="Chromosome 1"/>
</dbReference>
<keyword evidence="5 6" id="KW-0472">Membrane</keyword>
<dbReference type="STRING" id="1348114.OM33_12350"/>
<feature type="transmembrane region" description="Helical" evidence="6">
    <location>
        <begin position="47"/>
        <end position="64"/>
    </location>
</feature>
<organism evidence="7 8">
    <name type="scientific">Pseudoalteromonas piratica</name>
    <dbReference type="NCBI Taxonomy" id="1348114"/>
    <lineage>
        <taxon>Bacteria</taxon>
        <taxon>Pseudomonadati</taxon>
        <taxon>Pseudomonadota</taxon>
        <taxon>Gammaproteobacteria</taxon>
        <taxon>Alteromonadales</taxon>
        <taxon>Pseudoalteromonadaceae</taxon>
        <taxon>Pseudoalteromonas</taxon>
    </lineage>
</organism>
<evidence type="ECO:0000256" key="3">
    <source>
        <dbReference type="ARBA" id="ARBA00022692"/>
    </source>
</evidence>
<evidence type="ECO:0000256" key="5">
    <source>
        <dbReference type="ARBA" id="ARBA00023136"/>
    </source>
</evidence>
<comment type="subcellular location">
    <subcellularLocation>
        <location evidence="1">Membrane</location>
        <topology evidence="1">Multi-pass membrane protein</topology>
    </subcellularLocation>
</comment>
<dbReference type="GO" id="GO:0005886">
    <property type="term" value="C:plasma membrane"/>
    <property type="evidence" value="ECO:0007669"/>
    <property type="project" value="TreeGrafter"/>
</dbReference>
<feature type="transmembrane region" description="Helical" evidence="6">
    <location>
        <begin position="94"/>
        <end position="118"/>
    </location>
</feature>
<reference evidence="7 8" key="1">
    <citation type="submission" date="2014-11" db="EMBL/GenBank/DDBJ databases">
        <title>Complete Genome Sequence of Pseudoalteromonas sp. Strain OCN003 Isolated from Kaneohe Bay, Oahu, Hawaii.</title>
        <authorList>
            <person name="Beurmann S."/>
            <person name="Videau P."/>
            <person name="Ushijima B."/>
            <person name="Smith A.M."/>
            <person name="Aeby G.S."/>
            <person name="Callahan S.M."/>
            <person name="Belcaid M."/>
        </authorList>
    </citation>
    <scope>NUCLEOTIDE SEQUENCE [LARGE SCALE GENOMIC DNA]</scope>
    <source>
        <strain evidence="7 8">OCN003</strain>
    </source>
</reference>
<dbReference type="PANTHER" id="PTHR43461">
    <property type="entry name" value="TRANSMEMBRANE PROTEIN 256"/>
    <property type="match status" value="1"/>
</dbReference>
<keyword evidence="3 6" id="KW-0812">Transmembrane</keyword>
<dbReference type="PANTHER" id="PTHR43461:SF1">
    <property type="entry name" value="TRANSMEMBRANE PROTEIN 256"/>
    <property type="match status" value="1"/>
</dbReference>
<dbReference type="KEGG" id="pseo:OM33_12350"/>
<protein>
    <submittedName>
        <fullName evidence="7">Membrane protein</fullName>
    </submittedName>
</protein>
<name>A0A0A7EGL2_9GAMM</name>
<dbReference type="AlphaFoldDB" id="A0A0A7EGL2"/>
<evidence type="ECO:0000256" key="4">
    <source>
        <dbReference type="ARBA" id="ARBA00022989"/>
    </source>
</evidence>
<feature type="transmembrane region" description="Helical" evidence="6">
    <location>
        <begin position="71"/>
        <end position="88"/>
    </location>
</feature>
<dbReference type="HOGENOM" id="CLU_096548_3_1_6"/>
<proteinExistence type="inferred from homology"/>
<dbReference type="InterPro" id="IPR006696">
    <property type="entry name" value="DUF423"/>
</dbReference>
<gene>
    <name evidence="7" type="ORF">OM33_12350</name>
</gene>
<dbReference type="Pfam" id="PF04241">
    <property type="entry name" value="DUF423"/>
    <property type="match status" value="1"/>
</dbReference>
<dbReference type="eggNOG" id="COG2363">
    <property type="taxonomic scope" value="Bacteria"/>
</dbReference>
<keyword evidence="8" id="KW-1185">Reference proteome</keyword>
<dbReference type="OrthoDB" id="9802121at2"/>
<evidence type="ECO:0000313" key="8">
    <source>
        <dbReference type="Proteomes" id="UP000030341"/>
    </source>
</evidence>
<evidence type="ECO:0000256" key="6">
    <source>
        <dbReference type="SAM" id="Phobius"/>
    </source>
</evidence>
<comment type="similarity">
    <text evidence="2">Belongs to the UPF0382 family.</text>
</comment>